<dbReference type="PANTHER" id="PTHR46799">
    <property type="entry name" value="HOMEOBOX PROTEIN UNC-4 HOMOLOG"/>
    <property type="match status" value="1"/>
</dbReference>
<accession>D2HNU4</accession>
<dbReference type="EMBL" id="GL193100">
    <property type="protein sequence ID" value="EFB16459.1"/>
    <property type="molecule type" value="Genomic_DNA"/>
</dbReference>
<dbReference type="PANTHER" id="PTHR46799:SF1">
    <property type="entry name" value="HOMEOBOX PROTEIN UNC-4 HOMOLOG"/>
    <property type="match status" value="1"/>
</dbReference>
<feature type="DNA-binding region" description="Homeobox" evidence="7">
    <location>
        <begin position="188"/>
        <end position="235"/>
    </location>
</feature>
<evidence type="ECO:0000256" key="4">
    <source>
        <dbReference type="ARBA" id="ARBA00023015"/>
    </source>
</evidence>
<dbReference type="GO" id="GO:0010468">
    <property type="term" value="P:regulation of gene expression"/>
    <property type="evidence" value="ECO:0007669"/>
    <property type="project" value="TreeGrafter"/>
</dbReference>
<evidence type="ECO:0000256" key="6">
    <source>
        <dbReference type="ARBA" id="ARBA00038351"/>
    </source>
</evidence>
<keyword evidence="4" id="KW-0805">Transcription regulation</keyword>
<organism evidence="11">
    <name type="scientific">Ailuropoda melanoleuca</name>
    <name type="common">Giant panda</name>
    <dbReference type="NCBI Taxonomy" id="9646"/>
    <lineage>
        <taxon>Eukaryota</taxon>
        <taxon>Metazoa</taxon>
        <taxon>Chordata</taxon>
        <taxon>Craniata</taxon>
        <taxon>Vertebrata</taxon>
        <taxon>Euteleostomi</taxon>
        <taxon>Mammalia</taxon>
        <taxon>Eutheria</taxon>
        <taxon>Laurasiatheria</taxon>
        <taxon>Carnivora</taxon>
        <taxon>Caniformia</taxon>
        <taxon>Ursidae</taxon>
        <taxon>Ailuropoda</taxon>
    </lineage>
</organism>
<dbReference type="InParanoid" id="D2HNU4"/>
<keyword evidence="7 8" id="KW-0371">Homeobox</keyword>
<dbReference type="PROSITE" id="PS50071">
    <property type="entry name" value="HOMEOBOX_2"/>
    <property type="match status" value="1"/>
</dbReference>
<evidence type="ECO:0000256" key="2">
    <source>
        <dbReference type="ARBA" id="ARBA00022782"/>
    </source>
</evidence>
<comment type="subcellular location">
    <subcellularLocation>
        <location evidence="7 8">Nucleus</location>
    </subcellularLocation>
</comment>
<sequence length="412" mass="45143">MAFSDLSNLLNALKSKSYLAKHQDESWPSDFKIECSRLGRKQRGMAMRSLPSDQSGCQAPRMLASNGVGLKRATVSAMLLATASPQMRTAPRGVRGDLKSKSVNSEKKKGRPCKRPSPGHGINICKIESKSRFQGNQEGSFQETSIGAALMVCVHLSTKGPQPPAVTEVPIVEKDSGDPDKESPGCKRRRTRTNFTGWQLEELEKAFNESHYPDVFMREALALRLDLVESRVQVGDRGPLPSPPSARQPVGAVGFRSSAPRGEKAPGGLGGADDGPKAKHNWFQRLCWCLGLEPPERTCVNVLGGRLLETLPPKVGFPGPSRRRSTQISLHGKPPNLAFDSVSGGRRQEPDALRGQTRRVQRRGSSQFPELFISVAAAPSRGEGLMFNGFAVSMLEYRWLHTRVLKESKLRV</sequence>
<keyword evidence="3" id="KW-0524">Neurogenesis</keyword>
<protein>
    <recommendedName>
        <fullName evidence="10">Homeobox domain-containing protein</fullName>
    </recommendedName>
</protein>
<evidence type="ECO:0000256" key="9">
    <source>
        <dbReference type="SAM" id="MobiDB-lite"/>
    </source>
</evidence>
<dbReference type="GO" id="GO:1990837">
    <property type="term" value="F:sequence-specific double-stranded DNA binding"/>
    <property type="evidence" value="ECO:0007669"/>
    <property type="project" value="TreeGrafter"/>
</dbReference>
<dbReference type="GO" id="GO:0007399">
    <property type="term" value="P:nervous system development"/>
    <property type="evidence" value="ECO:0007669"/>
    <property type="project" value="UniProtKB-KW"/>
</dbReference>
<feature type="domain" description="Homeobox" evidence="10">
    <location>
        <begin position="186"/>
        <end position="234"/>
    </location>
</feature>
<evidence type="ECO:0000256" key="1">
    <source>
        <dbReference type="ARBA" id="ARBA00022473"/>
    </source>
</evidence>
<dbReference type="AlphaFoldDB" id="D2HNU4"/>
<evidence type="ECO:0000256" key="3">
    <source>
        <dbReference type="ARBA" id="ARBA00022902"/>
    </source>
</evidence>
<dbReference type="Gene3D" id="1.10.10.60">
    <property type="entry name" value="Homeodomain-like"/>
    <property type="match status" value="1"/>
</dbReference>
<evidence type="ECO:0000259" key="10">
    <source>
        <dbReference type="PROSITE" id="PS50071"/>
    </source>
</evidence>
<comment type="similarity">
    <text evidence="6">Belongs to the paired homeobox family. Unc-4 subfamily.</text>
</comment>
<dbReference type="Pfam" id="PF00046">
    <property type="entry name" value="Homeodomain"/>
    <property type="match status" value="1"/>
</dbReference>
<keyword evidence="5" id="KW-0804">Transcription</keyword>
<keyword evidence="1" id="KW-0217">Developmental protein</keyword>
<proteinExistence type="inferred from homology"/>
<feature type="region of interest" description="Disordered" evidence="9">
    <location>
        <begin position="235"/>
        <end position="273"/>
    </location>
</feature>
<evidence type="ECO:0000313" key="11">
    <source>
        <dbReference type="EMBL" id="EFB16459.1"/>
    </source>
</evidence>
<dbReference type="GO" id="GO:0005634">
    <property type="term" value="C:nucleus"/>
    <property type="evidence" value="ECO:0007669"/>
    <property type="project" value="UniProtKB-SubCell"/>
</dbReference>
<name>D2HNU4_AILME</name>
<evidence type="ECO:0000256" key="7">
    <source>
        <dbReference type="PROSITE-ProRule" id="PRU00108"/>
    </source>
</evidence>
<keyword evidence="2" id="KW-0221">Differentiation</keyword>
<evidence type="ECO:0000256" key="8">
    <source>
        <dbReference type="RuleBase" id="RU000682"/>
    </source>
</evidence>
<reference evidence="11" key="1">
    <citation type="journal article" date="2010" name="Nature">
        <title>The sequence and de novo assembly of the giant panda genome.</title>
        <authorList>
            <person name="Li R."/>
            <person name="Fan W."/>
            <person name="Tian G."/>
            <person name="Zhu H."/>
            <person name="He L."/>
            <person name="Cai J."/>
            <person name="Huang Q."/>
            <person name="Cai Q."/>
            <person name="Li B."/>
            <person name="Bai Y."/>
            <person name="Zhang Z."/>
            <person name="Zhang Y."/>
            <person name="Wang W."/>
            <person name="Li J."/>
            <person name="Wei F."/>
            <person name="Li H."/>
            <person name="Jian M."/>
            <person name="Li J."/>
            <person name="Zhang Z."/>
            <person name="Nielsen R."/>
            <person name="Li D."/>
            <person name="Gu W."/>
            <person name="Yang Z."/>
            <person name="Xuan Z."/>
            <person name="Ryder O.A."/>
            <person name="Leung F.C."/>
            <person name="Zhou Y."/>
            <person name="Cao J."/>
            <person name="Sun X."/>
            <person name="Fu Y."/>
            <person name="Fang X."/>
            <person name="Guo X."/>
            <person name="Wang B."/>
            <person name="Hou R."/>
            <person name="Shen F."/>
            <person name="Mu B."/>
            <person name="Ni P."/>
            <person name="Lin R."/>
            <person name="Qian W."/>
            <person name="Wang G."/>
            <person name="Yu C."/>
            <person name="Nie W."/>
            <person name="Wang J."/>
            <person name="Wu Z."/>
            <person name="Liang H."/>
            <person name="Min J."/>
            <person name="Wu Q."/>
            <person name="Cheng S."/>
            <person name="Ruan J."/>
            <person name="Wang M."/>
            <person name="Shi Z."/>
            <person name="Wen M."/>
            <person name="Liu B."/>
            <person name="Ren X."/>
            <person name="Zheng H."/>
            <person name="Dong D."/>
            <person name="Cook K."/>
            <person name="Shan G."/>
            <person name="Zhang H."/>
            <person name="Kosiol C."/>
            <person name="Xie X."/>
            <person name="Lu Z."/>
            <person name="Zheng H."/>
            <person name="Li Y."/>
            <person name="Steiner C.C."/>
            <person name="Lam T.T."/>
            <person name="Lin S."/>
            <person name="Zhang Q."/>
            <person name="Li G."/>
            <person name="Tian J."/>
            <person name="Gong T."/>
            <person name="Liu H."/>
            <person name="Zhang D."/>
            <person name="Fang L."/>
            <person name="Ye C."/>
            <person name="Zhang J."/>
            <person name="Hu W."/>
            <person name="Xu A."/>
            <person name="Ren Y."/>
            <person name="Zhang G."/>
            <person name="Bruford M.W."/>
            <person name="Li Q."/>
            <person name="Ma L."/>
            <person name="Guo Y."/>
            <person name="An N."/>
            <person name="Hu Y."/>
            <person name="Zheng Y."/>
            <person name="Shi Y."/>
            <person name="Li Z."/>
            <person name="Liu Q."/>
            <person name="Chen Y."/>
            <person name="Zhao J."/>
            <person name="Qu N."/>
            <person name="Zhao S."/>
            <person name="Tian F."/>
            <person name="Wang X."/>
            <person name="Wang H."/>
            <person name="Xu L."/>
            <person name="Liu X."/>
            <person name="Vinar T."/>
            <person name="Wang Y."/>
            <person name="Lam T.W."/>
            <person name="Yiu S.M."/>
            <person name="Liu S."/>
            <person name="Zhang H."/>
            <person name="Li D."/>
            <person name="Huang Y."/>
            <person name="Wang X."/>
            <person name="Yang G."/>
            <person name="Jiang Z."/>
            <person name="Wang J."/>
            <person name="Qin N."/>
            <person name="Li L."/>
            <person name="Li J."/>
            <person name="Bolund L."/>
            <person name="Kristiansen K."/>
            <person name="Wong G.K."/>
            <person name="Olson M."/>
            <person name="Zhang X."/>
            <person name="Li S."/>
            <person name="Yang H."/>
            <person name="Wang J."/>
            <person name="Wang J."/>
        </authorList>
    </citation>
    <scope>NUCLEOTIDE SEQUENCE [LARGE SCALE GENOMIC DNA]</scope>
</reference>
<keyword evidence="7 8" id="KW-0539">Nucleus</keyword>
<feature type="compositionally biased region" description="Basic and acidic residues" evidence="9">
    <location>
        <begin position="94"/>
        <end position="107"/>
    </location>
</feature>
<keyword evidence="7 8" id="KW-0238">DNA-binding</keyword>
<dbReference type="SUPFAM" id="SSF46689">
    <property type="entry name" value="Homeodomain-like"/>
    <property type="match status" value="1"/>
</dbReference>
<dbReference type="CDD" id="cd00086">
    <property type="entry name" value="homeodomain"/>
    <property type="match status" value="1"/>
</dbReference>
<evidence type="ECO:0000256" key="5">
    <source>
        <dbReference type="ARBA" id="ARBA00023163"/>
    </source>
</evidence>
<feature type="region of interest" description="Disordered" evidence="9">
    <location>
        <begin position="314"/>
        <end position="363"/>
    </location>
</feature>
<feature type="region of interest" description="Disordered" evidence="9">
    <location>
        <begin position="89"/>
        <end position="121"/>
    </location>
</feature>
<gene>
    <name evidence="11" type="ORF">PANDA_013398</name>
</gene>
<dbReference type="InterPro" id="IPR009057">
    <property type="entry name" value="Homeodomain-like_sf"/>
</dbReference>
<dbReference type="InterPro" id="IPR001356">
    <property type="entry name" value="HD"/>
</dbReference>
<dbReference type="GO" id="GO:0030154">
    <property type="term" value="P:cell differentiation"/>
    <property type="evidence" value="ECO:0007669"/>
    <property type="project" value="UniProtKB-KW"/>
</dbReference>
<dbReference type="SMART" id="SM00389">
    <property type="entry name" value="HOX"/>
    <property type="match status" value="1"/>
</dbReference>